<name>G4TX04_SERID</name>
<feature type="compositionally biased region" description="Pro residues" evidence="1">
    <location>
        <begin position="458"/>
        <end position="467"/>
    </location>
</feature>
<feature type="compositionally biased region" description="Acidic residues" evidence="1">
    <location>
        <begin position="438"/>
        <end position="448"/>
    </location>
</feature>
<dbReference type="AlphaFoldDB" id="G4TX04"/>
<keyword evidence="3" id="KW-1185">Reference proteome</keyword>
<organism evidence="2 3">
    <name type="scientific">Serendipita indica (strain DSM 11827)</name>
    <name type="common">Root endophyte fungus</name>
    <name type="synonym">Piriformospora indica</name>
    <dbReference type="NCBI Taxonomy" id="1109443"/>
    <lineage>
        <taxon>Eukaryota</taxon>
        <taxon>Fungi</taxon>
        <taxon>Dikarya</taxon>
        <taxon>Basidiomycota</taxon>
        <taxon>Agaricomycotina</taxon>
        <taxon>Agaricomycetes</taxon>
        <taxon>Sebacinales</taxon>
        <taxon>Serendipitaceae</taxon>
        <taxon>Serendipita</taxon>
    </lineage>
</organism>
<sequence length="495" mass="56199">MATHVPSSSTPPLGRQRALERIPLELWTLILQDVVAEYAPTLNGTFIHNLELMRNWKDNEHQRTRAKATSLRRTLSLVCRKFYRILANMDHRVTVVSGGLLTQLGMHNLEHSKSVFFYPAQDKLEPSLQSVEFLALRFLHVENLHFDLCDLLTRSPRLYALSIGFPYPTSFLWSVFDHSVASQLTHLSLTMKRGMWLEPISLQSLHFLRLNFVRWCDYTLTTKTSGREIMPCAFPRLSSLVLCGHMAEGWFPHLVPFLQRHRDTVIRHANELILVRSSGEEEKAVTAPYFGALKLYRASVNELFATPHSANPLPGETLLPLTMLLNSRSIRILAGRIEEEGAVPSMQTGIRLPGTLYSVNQVMMYRPWDKTALELEIPTDPAHISAIRWLISRGVQVVDCHEVDFDDFANFCPRPEQTEEAEGNADETLTSSSPQTEQNEDAPDDANEPTEAALHNPYPYPDQQPPVIPILQGPSSLWSQFIDFSLDLLRQSLLS</sequence>
<accession>G4TX04</accession>
<feature type="compositionally biased region" description="Polar residues" evidence="1">
    <location>
        <begin position="427"/>
        <end position="437"/>
    </location>
</feature>
<proteinExistence type="predicted"/>
<dbReference type="Proteomes" id="UP000007148">
    <property type="component" value="Unassembled WGS sequence"/>
</dbReference>
<dbReference type="HOGENOM" id="CLU_649105_0_0_1"/>
<dbReference type="EMBL" id="CAFZ01000534">
    <property type="protein sequence ID" value="CCA75847.1"/>
    <property type="molecule type" value="Genomic_DNA"/>
</dbReference>
<evidence type="ECO:0000313" key="3">
    <source>
        <dbReference type="Proteomes" id="UP000007148"/>
    </source>
</evidence>
<protein>
    <submittedName>
        <fullName evidence="2">Uncharacterized protein</fullName>
    </submittedName>
</protein>
<evidence type="ECO:0000313" key="2">
    <source>
        <dbReference type="EMBL" id="CCA75847.1"/>
    </source>
</evidence>
<reference evidence="2 3" key="1">
    <citation type="journal article" date="2011" name="PLoS Pathog.">
        <title>Endophytic Life Strategies Decoded by Genome and Transcriptome Analyses of the Mutualistic Root Symbiont Piriformospora indica.</title>
        <authorList>
            <person name="Zuccaro A."/>
            <person name="Lahrmann U."/>
            <person name="Guldener U."/>
            <person name="Langen G."/>
            <person name="Pfiffi S."/>
            <person name="Biedenkopf D."/>
            <person name="Wong P."/>
            <person name="Samans B."/>
            <person name="Grimm C."/>
            <person name="Basiewicz M."/>
            <person name="Murat C."/>
            <person name="Martin F."/>
            <person name="Kogel K.H."/>
        </authorList>
    </citation>
    <scope>NUCLEOTIDE SEQUENCE [LARGE SCALE GENOMIC DNA]</scope>
    <source>
        <strain evidence="2 3">DSM 11827</strain>
    </source>
</reference>
<gene>
    <name evidence="2" type="ORF">PIIN_09835</name>
</gene>
<evidence type="ECO:0000256" key="1">
    <source>
        <dbReference type="SAM" id="MobiDB-lite"/>
    </source>
</evidence>
<feature type="region of interest" description="Disordered" evidence="1">
    <location>
        <begin position="416"/>
        <end position="467"/>
    </location>
</feature>
<dbReference type="InParanoid" id="G4TX04"/>
<comment type="caution">
    <text evidence="2">The sequence shown here is derived from an EMBL/GenBank/DDBJ whole genome shotgun (WGS) entry which is preliminary data.</text>
</comment>